<proteinExistence type="predicted"/>
<dbReference type="EMBL" id="CU207366">
    <property type="protein sequence ID" value="CAL65245.1"/>
    <property type="molecule type" value="Genomic_DNA"/>
</dbReference>
<feature type="region of interest" description="Disordered" evidence="1">
    <location>
        <begin position="1"/>
        <end position="39"/>
    </location>
</feature>
<dbReference type="Proteomes" id="UP000000755">
    <property type="component" value="Chromosome"/>
</dbReference>
<evidence type="ECO:0000256" key="1">
    <source>
        <dbReference type="SAM" id="MobiDB-lite"/>
    </source>
</evidence>
<protein>
    <submittedName>
        <fullName evidence="2">Uncharacterized protein</fullName>
    </submittedName>
</protein>
<evidence type="ECO:0000313" key="2">
    <source>
        <dbReference type="EMBL" id="CAL65245.1"/>
    </source>
</evidence>
<accession>A0LY00</accession>
<evidence type="ECO:0000313" key="3">
    <source>
        <dbReference type="Proteomes" id="UP000000755"/>
    </source>
</evidence>
<name>A0LY00_CHRFK</name>
<reference evidence="2 3" key="1">
    <citation type="journal article" date="2006" name="Environ. Microbiol.">
        <title>Whole genome analysis of the marine Bacteroidetes'Gramella forsetii' reveals adaptations to degradation of polymeric organic matter.</title>
        <authorList>
            <person name="Bauer M."/>
            <person name="Kube M."/>
            <person name="Teeling H."/>
            <person name="Richter M."/>
            <person name="Lombardot T."/>
            <person name="Allers E."/>
            <person name="Wuerdemann C.A."/>
            <person name="Quast C."/>
            <person name="Kuhl H."/>
            <person name="Knaust F."/>
            <person name="Woebken D."/>
            <person name="Bischof K."/>
            <person name="Mussmann M."/>
            <person name="Choudhuri J.V."/>
            <person name="Meyer F."/>
            <person name="Reinhardt R."/>
            <person name="Amann R.I."/>
            <person name="Gloeckner F.O."/>
        </authorList>
    </citation>
    <scope>NUCLEOTIDE SEQUENCE [LARGE SCALE GENOMIC DNA]</scope>
    <source>
        <strain evidence="2 3">KT0803</strain>
    </source>
</reference>
<dbReference type="KEGG" id="gfo:GFO_0259"/>
<feature type="compositionally biased region" description="Basic residues" evidence="1">
    <location>
        <begin position="1"/>
        <end position="28"/>
    </location>
</feature>
<dbReference type="OrthoDB" id="838909at2"/>
<gene>
    <name evidence="2" type="ordered locus">GFO_0259</name>
</gene>
<dbReference type="RefSeq" id="WP_011708183.1">
    <property type="nucleotide sequence ID" value="NC_008571.1"/>
</dbReference>
<sequence>MKNRKQIRHNRAQKRYRRGQASKRKEKIRNRENQGLSKSQRAEFHRFNRRFKGYTKIKAPQNFSLVEKPEKTIKFIRSIKKLYKRKTKVFVNFEEVTHIGYDALVLLLSILIRFKSKGIPFNGNFPANEEVRKILLDSGFFEYLYRNIKEEDRYSLIKGGTIATHAYKKVDSELTSKVITDASKTIWKKSKRCQGVQRSLIELMHNTNNHAAFDKEGEKHWFLSVQHRKSEGVVSFSFLDFGVGIFESLNKKGKSSKWYKWESALSRLFTFSNNKELLKLILNGDLHRTVTGKIYRGKGLPGIYEAYKRNHFNKLHIISNDVYADIDNNKFLSLKNTFSGTFVYWELSSDNFNTDGFNND</sequence>
<organism evidence="2 3">
    <name type="scientific">Christiangramia forsetii (strain DSM 17595 / CGMCC 1.15422 / KT0803)</name>
    <name type="common">Gramella forsetii</name>
    <dbReference type="NCBI Taxonomy" id="411154"/>
    <lineage>
        <taxon>Bacteria</taxon>
        <taxon>Pseudomonadati</taxon>
        <taxon>Bacteroidota</taxon>
        <taxon>Flavobacteriia</taxon>
        <taxon>Flavobacteriales</taxon>
        <taxon>Flavobacteriaceae</taxon>
        <taxon>Christiangramia</taxon>
    </lineage>
</organism>
<dbReference type="HOGENOM" id="CLU_068232_0_0_10"/>
<dbReference type="AlphaFoldDB" id="A0LY00"/>
<dbReference type="STRING" id="411154.GFO_0259"/>
<dbReference type="eggNOG" id="ENOG5032ZCB">
    <property type="taxonomic scope" value="Bacteria"/>
</dbReference>